<organism evidence="2 4">
    <name type="scientific">Rotaria sordida</name>
    <dbReference type="NCBI Taxonomy" id="392033"/>
    <lineage>
        <taxon>Eukaryota</taxon>
        <taxon>Metazoa</taxon>
        <taxon>Spiralia</taxon>
        <taxon>Gnathifera</taxon>
        <taxon>Rotifera</taxon>
        <taxon>Eurotatoria</taxon>
        <taxon>Bdelloidea</taxon>
        <taxon>Philodinida</taxon>
        <taxon>Philodinidae</taxon>
        <taxon>Rotaria</taxon>
    </lineage>
</organism>
<dbReference type="PROSITE" id="PS51996">
    <property type="entry name" value="TR_MART"/>
    <property type="match status" value="1"/>
</dbReference>
<dbReference type="Pfam" id="PF13857">
    <property type="entry name" value="Ank_5"/>
    <property type="match status" value="1"/>
</dbReference>
<accession>A0A814GS78</accession>
<dbReference type="EMBL" id="CAJNOL010001093">
    <property type="protein sequence ID" value="CAF1285847.1"/>
    <property type="molecule type" value="Genomic_DNA"/>
</dbReference>
<dbReference type="InterPro" id="IPR002110">
    <property type="entry name" value="Ankyrin_rpt"/>
</dbReference>
<keyword evidence="5" id="KW-1185">Reference proteome</keyword>
<name>A0A814GS78_9BILA</name>
<sequence length="367" mass="42138">MSLDEINKIESNGSTALHVACYYGHYDIVKMLLNAGASRSIRNRRYRLTPFEEAHDDEIRRLFYRINSINNITSDADNDRFTGLSGHAEWVVESKQAADWKTNLYKWLKLEQSFDEVIAFLNEHYIADHVVRACLSEHDKQVIQWFFHQAALQQNAQYIVKAYTSATQFYAIVNTHLAKCLLRFFRWNYDVRHANTLEKSVGYLASIFIYHPDLRLLSYTGTIYRGMILSRHDLCIYNVGKRLLNKSFLSTSIDRHVAEVFAGAGDSKSMRQNLNHDPIQYMTLCIYKIINPDTALQIGSISEVPLEQEVLIMPLCAFQIKSVKKNLGNDSDIDVEIELEECASSSFDNINQSTESVPNSSHSRIVC</sequence>
<dbReference type="PROSITE" id="PS50088">
    <property type="entry name" value="ANK_REPEAT"/>
    <property type="match status" value="1"/>
</dbReference>
<evidence type="ECO:0008006" key="6">
    <source>
        <dbReference type="Google" id="ProtNLM"/>
    </source>
</evidence>
<evidence type="ECO:0000313" key="3">
    <source>
        <dbReference type="EMBL" id="CAF1285847.1"/>
    </source>
</evidence>
<dbReference type="Gene3D" id="3.90.176.10">
    <property type="entry name" value="Toxin ADP-ribosyltransferase, Chain A, domain 1"/>
    <property type="match status" value="1"/>
</dbReference>
<comment type="caution">
    <text evidence="2">The sequence shown here is derived from an EMBL/GenBank/DDBJ whole genome shotgun (WGS) entry which is preliminary data.</text>
</comment>
<dbReference type="InterPro" id="IPR036770">
    <property type="entry name" value="Ankyrin_rpt-contain_sf"/>
</dbReference>
<protein>
    <recommendedName>
        <fullName evidence="6">NAD(P)(+)--arginine ADP-ribosyltransferase</fullName>
    </recommendedName>
</protein>
<dbReference type="Gene3D" id="1.25.40.20">
    <property type="entry name" value="Ankyrin repeat-containing domain"/>
    <property type="match status" value="1"/>
</dbReference>
<gene>
    <name evidence="3" type="ORF">JXQ802_LOCUS28732</name>
    <name evidence="2" type="ORF">PYM288_LOCUS14574</name>
</gene>
<dbReference type="Proteomes" id="UP000663870">
    <property type="component" value="Unassembled WGS sequence"/>
</dbReference>
<dbReference type="SUPFAM" id="SSF48403">
    <property type="entry name" value="Ankyrin repeat"/>
    <property type="match status" value="1"/>
</dbReference>
<evidence type="ECO:0000313" key="4">
    <source>
        <dbReference type="Proteomes" id="UP000663854"/>
    </source>
</evidence>
<dbReference type="SMART" id="SM00248">
    <property type="entry name" value="ANK"/>
    <property type="match status" value="1"/>
</dbReference>
<keyword evidence="1" id="KW-0040">ANK repeat</keyword>
<evidence type="ECO:0000313" key="2">
    <source>
        <dbReference type="EMBL" id="CAF1000388.1"/>
    </source>
</evidence>
<evidence type="ECO:0000256" key="1">
    <source>
        <dbReference type="PROSITE-ProRule" id="PRU00023"/>
    </source>
</evidence>
<evidence type="ECO:0000313" key="5">
    <source>
        <dbReference type="Proteomes" id="UP000663870"/>
    </source>
</evidence>
<dbReference type="AlphaFoldDB" id="A0A814GS78"/>
<dbReference type="Proteomes" id="UP000663854">
    <property type="component" value="Unassembled WGS sequence"/>
</dbReference>
<dbReference type="SUPFAM" id="SSF56399">
    <property type="entry name" value="ADP-ribosylation"/>
    <property type="match status" value="1"/>
</dbReference>
<reference evidence="2" key="1">
    <citation type="submission" date="2021-02" db="EMBL/GenBank/DDBJ databases">
        <authorList>
            <person name="Nowell W R."/>
        </authorList>
    </citation>
    <scope>NUCLEOTIDE SEQUENCE</scope>
</reference>
<dbReference type="EMBL" id="CAJNOH010000324">
    <property type="protein sequence ID" value="CAF1000388.1"/>
    <property type="molecule type" value="Genomic_DNA"/>
</dbReference>
<dbReference type="PROSITE" id="PS50297">
    <property type="entry name" value="ANK_REP_REGION"/>
    <property type="match status" value="1"/>
</dbReference>
<feature type="repeat" description="ANK" evidence="1">
    <location>
        <begin position="12"/>
        <end position="44"/>
    </location>
</feature>
<proteinExistence type="predicted"/>